<dbReference type="GO" id="GO:0003824">
    <property type="term" value="F:catalytic activity"/>
    <property type="evidence" value="ECO:0007669"/>
    <property type="project" value="InterPro"/>
</dbReference>
<dbReference type="InterPro" id="IPR000639">
    <property type="entry name" value="Epox_hydrolase-like"/>
</dbReference>
<proteinExistence type="inferred from homology"/>
<dbReference type="AlphaFoldDB" id="F9F9A3"/>
<dbReference type="Gene3D" id="3.40.50.1820">
    <property type="entry name" value="alpha/beta hydrolase"/>
    <property type="match status" value="1"/>
</dbReference>
<dbReference type="SUPFAM" id="SSF53474">
    <property type="entry name" value="alpha/beta-Hydrolases"/>
    <property type="match status" value="1"/>
</dbReference>
<dbReference type="InterPro" id="IPR050471">
    <property type="entry name" value="AB_hydrolase"/>
</dbReference>
<gene>
    <name evidence="4" type="ORF">FOXB_02978</name>
</gene>
<evidence type="ECO:0000256" key="2">
    <source>
        <dbReference type="SAM" id="MobiDB-lite"/>
    </source>
</evidence>
<organism evidence="4">
    <name type="scientific">Fusarium oxysporum (strain Fo5176)</name>
    <name type="common">Fusarium vascular wilt</name>
    <dbReference type="NCBI Taxonomy" id="660025"/>
    <lineage>
        <taxon>Eukaryota</taxon>
        <taxon>Fungi</taxon>
        <taxon>Dikarya</taxon>
        <taxon>Ascomycota</taxon>
        <taxon>Pezizomycotina</taxon>
        <taxon>Sordariomycetes</taxon>
        <taxon>Hypocreomycetidae</taxon>
        <taxon>Hypocreales</taxon>
        <taxon>Nectriaceae</taxon>
        <taxon>Fusarium</taxon>
        <taxon>Fusarium oxysporum species complex</taxon>
    </lineage>
</organism>
<feature type="domain" description="AB hydrolase-1" evidence="3">
    <location>
        <begin position="186"/>
        <end position="418"/>
    </location>
</feature>
<evidence type="ECO:0000259" key="3">
    <source>
        <dbReference type="Pfam" id="PF00561"/>
    </source>
</evidence>
<comment type="caution">
    <text evidence="4">The sequence shown here is derived from an EMBL/GenBank/DDBJ whole genome shotgun (WGS) entry which is preliminary data.</text>
</comment>
<feature type="region of interest" description="Disordered" evidence="2">
    <location>
        <begin position="19"/>
        <end position="56"/>
    </location>
</feature>
<dbReference type="PRINTS" id="PR00412">
    <property type="entry name" value="EPOXHYDRLASE"/>
</dbReference>
<dbReference type="STRING" id="660025.F9F9A3"/>
<evidence type="ECO:0000313" key="4">
    <source>
        <dbReference type="EMBL" id="EGU86508.1"/>
    </source>
</evidence>
<protein>
    <recommendedName>
        <fullName evidence="3">AB hydrolase-1 domain-containing protein</fullName>
    </recommendedName>
</protein>
<evidence type="ECO:0000256" key="1">
    <source>
        <dbReference type="ARBA" id="ARBA00038128"/>
    </source>
</evidence>
<dbReference type="PRINTS" id="PR00111">
    <property type="entry name" value="ABHYDROLASE"/>
</dbReference>
<dbReference type="PANTHER" id="PTHR43433:SF3">
    <property type="entry name" value="NON-HEME CHLOROPEROXIDASE"/>
    <property type="match status" value="1"/>
</dbReference>
<dbReference type="InterPro" id="IPR029058">
    <property type="entry name" value="AB_hydrolase_fold"/>
</dbReference>
<comment type="similarity">
    <text evidence="1">Belongs to the AB hydrolase superfamily. Bacterial non-heme haloperoxidase / perhydrolase family.</text>
</comment>
<dbReference type="FunFam" id="3.40.50.1820:FF:000205">
    <property type="entry name" value="Non-haem bromoperoxidase BPO-A2"/>
    <property type="match status" value="1"/>
</dbReference>
<sequence>MLSVTVMPPTIKTCGVKRRKALDKRYTKPNNSSDDSWKAKGGGGRQIPYKPSGQNGKWNADLSSAAQLFGQSPHPPRRPLRAPSFQKQSYTIGPAELGLRRKAERIPVNFNNNYMTVIYRINETIDKDALLDDDIALSAQARPTSSTSSISLLSNYSIVMPYLKLRDGVELFYQDWGNPQGQIVTFSHGWPLSSDNWESQMIFLANQGYRVIAHDRRGHGRSTQTWEGNNMDVFVDDLQELFEHLNVKDAMMVGHSHGGGEVTRFLSKHGTSRIKKAVLIGAVPPLMVKTSANTEGIDISVFDSFRHAMYKDRAQFFLDVASGPFFGFNRPGANKSEGLIWSWWRQGMNSNFKTTYDCIKDFSETDFTEDLRKIDIPVLVLHGDDDQIVPIQAAGSKSAKLLPQGKLKVYSGGSHAIHNINVDEVNQDLLQFLRF</sequence>
<name>F9F9A3_FUSOF</name>
<dbReference type="EMBL" id="AFQF01000983">
    <property type="protein sequence ID" value="EGU86508.1"/>
    <property type="molecule type" value="Genomic_DNA"/>
</dbReference>
<accession>F9F9A3</accession>
<dbReference type="InterPro" id="IPR000073">
    <property type="entry name" value="AB_hydrolase_1"/>
</dbReference>
<reference evidence="4" key="1">
    <citation type="journal article" date="2012" name="Mol. Plant Microbe Interact.">
        <title>A highly conserved effector in Fusarium oxysporum is required for full virulence on Arabidopsis.</title>
        <authorList>
            <person name="Thatcher L.F."/>
            <person name="Gardiner D.M."/>
            <person name="Kazan K."/>
            <person name="Manners J."/>
        </authorList>
    </citation>
    <scope>NUCLEOTIDE SEQUENCE [LARGE SCALE GENOMIC DNA]</scope>
    <source>
        <strain evidence="4">Fo5176</strain>
    </source>
</reference>
<dbReference type="PANTHER" id="PTHR43433">
    <property type="entry name" value="HYDROLASE, ALPHA/BETA FOLD FAMILY PROTEIN"/>
    <property type="match status" value="1"/>
</dbReference>
<dbReference type="OrthoDB" id="408373at2759"/>
<dbReference type="Pfam" id="PF00561">
    <property type="entry name" value="Abhydrolase_1"/>
    <property type="match status" value="1"/>
</dbReference>